<proteinExistence type="inferred from homology"/>
<evidence type="ECO:0000256" key="3">
    <source>
        <dbReference type="HAMAP-Rule" id="MF_01217"/>
    </source>
</evidence>
<keyword evidence="3" id="KW-0276">Fatty acid metabolism</keyword>
<name>A0AAE6TW55_9LACO</name>
<keyword evidence="3" id="KW-0963">Cytoplasm</keyword>
<dbReference type="EMBL" id="CP045562">
    <property type="protein sequence ID" value="QFX92611.1"/>
    <property type="molecule type" value="Genomic_DNA"/>
</dbReference>
<dbReference type="Gene3D" id="1.10.1200.10">
    <property type="entry name" value="ACP-like"/>
    <property type="match status" value="1"/>
</dbReference>
<dbReference type="GO" id="GO:0005737">
    <property type="term" value="C:cytoplasm"/>
    <property type="evidence" value="ECO:0007669"/>
    <property type="project" value="UniProtKB-SubCell"/>
</dbReference>
<organism evidence="5 6">
    <name type="scientific">Fructilactobacillus fructivorans</name>
    <dbReference type="NCBI Taxonomy" id="1614"/>
    <lineage>
        <taxon>Bacteria</taxon>
        <taxon>Bacillati</taxon>
        <taxon>Bacillota</taxon>
        <taxon>Bacilli</taxon>
        <taxon>Lactobacillales</taxon>
        <taxon>Lactobacillaceae</taxon>
        <taxon>Fructilactobacillus</taxon>
    </lineage>
</organism>
<dbReference type="KEGG" id="lfv:LF543_03150"/>
<evidence type="ECO:0000259" key="4">
    <source>
        <dbReference type="PROSITE" id="PS50075"/>
    </source>
</evidence>
<dbReference type="InterPro" id="IPR003231">
    <property type="entry name" value="ACP"/>
</dbReference>
<sequence length="90" mass="10226">MDREIVFKKVAEITSNRFKIPVDKVTDDLNFTNDLGADFIDMAGFIVELEDEFGDVFTSENTENISDVSDLVDVIIRDTDPKSKKHISKK</sequence>
<comment type="similarity">
    <text evidence="3">Belongs to the acyl carrier protein (ACP) family.</text>
</comment>
<comment type="function">
    <text evidence="3">Carrier of the growing fatty acid chain in fatty acid biosynthesis.</text>
</comment>
<dbReference type="GO" id="GO:0000036">
    <property type="term" value="F:acyl carrier activity"/>
    <property type="evidence" value="ECO:0007669"/>
    <property type="project" value="UniProtKB-UniRule"/>
</dbReference>
<dbReference type="InterPro" id="IPR009081">
    <property type="entry name" value="PP-bd_ACP"/>
</dbReference>
<dbReference type="HAMAP" id="MF_01217">
    <property type="entry name" value="Acyl_carrier"/>
    <property type="match status" value="1"/>
</dbReference>
<dbReference type="PROSITE" id="PS50075">
    <property type="entry name" value="CARRIER"/>
    <property type="match status" value="1"/>
</dbReference>
<keyword evidence="3" id="KW-0443">Lipid metabolism</keyword>
<comment type="pathway">
    <text evidence="3">Lipid metabolism; fatty acid biosynthesis.</text>
</comment>
<keyword evidence="3" id="KW-0444">Lipid biosynthesis</keyword>
<dbReference type="InterPro" id="IPR036736">
    <property type="entry name" value="ACP-like_sf"/>
</dbReference>
<dbReference type="RefSeq" id="WP_010021507.1">
    <property type="nucleotide sequence ID" value="NZ_AZDS01000001.1"/>
</dbReference>
<evidence type="ECO:0000256" key="1">
    <source>
        <dbReference type="ARBA" id="ARBA00022450"/>
    </source>
</evidence>
<comment type="PTM">
    <text evidence="3">4'-phosphopantetheine is transferred from CoA to a specific serine of apo-ACP by AcpS. This modification is essential for activity because fatty acids are bound in thioester linkage to the sulfhydryl of the prosthetic group.</text>
</comment>
<protein>
    <recommendedName>
        <fullName evidence="3">Acyl carrier protein</fullName>
        <shortName evidence="3">ACP</shortName>
    </recommendedName>
</protein>
<dbReference type="Pfam" id="PF00550">
    <property type="entry name" value="PP-binding"/>
    <property type="match status" value="1"/>
</dbReference>
<dbReference type="SUPFAM" id="SSF47336">
    <property type="entry name" value="ACP-like"/>
    <property type="match status" value="1"/>
</dbReference>
<accession>A0AAE6TW55</accession>
<dbReference type="Proteomes" id="UP000327194">
    <property type="component" value="Chromosome"/>
</dbReference>
<dbReference type="AlphaFoldDB" id="A0AAE6TW55"/>
<comment type="subcellular location">
    <subcellularLocation>
        <location evidence="3">Cytoplasm</location>
    </subcellularLocation>
</comment>
<evidence type="ECO:0000256" key="2">
    <source>
        <dbReference type="ARBA" id="ARBA00022553"/>
    </source>
</evidence>
<keyword evidence="1 3" id="KW-0596">Phosphopantetheine</keyword>
<reference evidence="5 6" key="1">
    <citation type="submission" date="2019-10" db="EMBL/GenBank/DDBJ databases">
        <title>Genome sequencing of Lactobacillus fructivorans.</title>
        <authorList>
            <person name="Kim K."/>
        </authorList>
    </citation>
    <scope>NUCLEOTIDE SEQUENCE [LARGE SCALE GENOMIC DNA]</scope>
    <source>
        <strain evidence="5 6">LF543</strain>
    </source>
</reference>
<evidence type="ECO:0000313" key="6">
    <source>
        <dbReference type="Proteomes" id="UP000327194"/>
    </source>
</evidence>
<evidence type="ECO:0000313" key="5">
    <source>
        <dbReference type="EMBL" id="QFX92611.1"/>
    </source>
</evidence>
<feature type="domain" description="Carrier" evidence="4">
    <location>
        <begin position="1"/>
        <end position="79"/>
    </location>
</feature>
<keyword evidence="2 3" id="KW-0597">Phosphoprotein</keyword>
<comment type="caution">
    <text evidence="3">Lacks conserved residue(s) required for the propagation of feature annotation.</text>
</comment>
<gene>
    <name evidence="3" type="primary">acpP</name>
    <name evidence="5" type="ORF">LF543_03150</name>
</gene>
<keyword evidence="3" id="KW-0275">Fatty acid biosynthesis</keyword>